<feature type="transmembrane region" description="Helical" evidence="7">
    <location>
        <begin position="111"/>
        <end position="131"/>
    </location>
</feature>
<keyword evidence="10" id="KW-1185">Reference proteome</keyword>
<dbReference type="InterPro" id="IPR050189">
    <property type="entry name" value="MFS_Efflux_Transporters"/>
</dbReference>
<feature type="domain" description="Major facilitator superfamily (MFS) profile" evidence="8">
    <location>
        <begin position="15"/>
        <end position="389"/>
    </location>
</feature>
<evidence type="ECO:0000256" key="5">
    <source>
        <dbReference type="ARBA" id="ARBA00023136"/>
    </source>
</evidence>
<feature type="transmembrane region" description="Helical" evidence="7">
    <location>
        <begin position="301"/>
        <end position="323"/>
    </location>
</feature>
<dbReference type="PANTHER" id="PTHR43124">
    <property type="entry name" value="PURINE EFFLUX PUMP PBUE"/>
    <property type="match status" value="1"/>
</dbReference>
<dbReference type="InterPro" id="IPR036259">
    <property type="entry name" value="MFS_trans_sf"/>
</dbReference>
<dbReference type="PROSITE" id="PS50850">
    <property type="entry name" value="MFS"/>
    <property type="match status" value="1"/>
</dbReference>
<feature type="transmembrane region" description="Helical" evidence="7">
    <location>
        <begin position="82"/>
        <end position="99"/>
    </location>
</feature>
<reference evidence="9 10" key="1">
    <citation type="submission" date="2013-07" db="EMBL/GenBank/DDBJ databases">
        <authorList>
            <consortium name="DOE Joint Genome Institute"/>
            <person name="Reeve W."/>
            <person name="Huntemann M."/>
            <person name="Han J."/>
            <person name="Chen A."/>
            <person name="Kyrpides N."/>
            <person name="Mavromatis K."/>
            <person name="Markowitz V."/>
            <person name="Palaniappan K."/>
            <person name="Ivanova N."/>
            <person name="Schaumberg A."/>
            <person name="Pati A."/>
            <person name="Liolios K."/>
            <person name="Nordberg H.P."/>
            <person name="Cantor M.N."/>
            <person name="Hua S.X."/>
            <person name="Woyke T."/>
        </authorList>
    </citation>
    <scope>NUCLEOTIDE SEQUENCE [LARGE SCALE GENOMIC DNA]</scope>
    <source>
        <strain evidence="9 10">DSM 43889</strain>
    </source>
</reference>
<dbReference type="Pfam" id="PF07690">
    <property type="entry name" value="MFS_1"/>
    <property type="match status" value="1"/>
</dbReference>
<evidence type="ECO:0000313" key="10">
    <source>
        <dbReference type="Proteomes" id="UP000791080"/>
    </source>
</evidence>
<organism evidence="9 10">
    <name type="scientific">Actinoalloteichus caeruleus DSM 43889</name>
    <dbReference type="NCBI Taxonomy" id="1120930"/>
    <lineage>
        <taxon>Bacteria</taxon>
        <taxon>Bacillati</taxon>
        <taxon>Actinomycetota</taxon>
        <taxon>Actinomycetes</taxon>
        <taxon>Pseudonocardiales</taxon>
        <taxon>Pseudonocardiaceae</taxon>
        <taxon>Actinoalloteichus</taxon>
        <taxon>Actinoalloteichus cyanogriseus</taxon>
    </lineage>
</organism>
<feature type="transmembrane region" description="Helical" evidence="7">
    <location>
        <begin position="49"/>
        <end position="70"/>
    </location>
</feature>
<reference evidence="9 10" key="2">
    <citation type="submission" date="2022-06" db="EMBL/GenBank/DDBJ databases">
        <title>Genomic Encyclopedia of Type Strains, Phase I: the one thousand microbial genomes (KMG-I) project.</title>
        <authorList>
            <person name="Kyrpides N."/>
        </authorList>
    </citation>
    <scope>NUCLEOTIDE SEQUENCE [LARGE SCALE GENOMIC DNA]</scope>
    <source>
        <strain evidence="9 10">DSM 43889</strain>
    </source>
</reference>
<dbReference type="EMBL" id="AUBJ02000001">
    <property type="protein sequence ID" value="MCP2334075.1"/>
    <property type="molecule type" value="Genomic_DNA"/>
</dbReference>
<feature type="transmembrane region" description="Helical" evidence="7">
    <location>
        <begin position="170"/>
        <end position="190"/>
    </location>
</feature>
<comment type="caution">
    <text evidence="9">The sequence shown here is derived from an EMBL/GenBank/DDBJ whole genome shotgun (WGS) entry which is preliminary data.</text>
</comment>
<evidence type="ECO:0000313" key="9">
    <source>
        <dbReference type="EMBL" id="MCP2334075.1"/>
    </source>
</evidence>
<keyword evidence="4 7" id="KW-1133">Transmembrane helix</keyword>
<comment type="subcellular location">
    <subcellularLocation>
        <location evidence="1">Cell membrane</location>
        <topology evidence="1">Multi-pass membrane protein</topology>
    </subcellularLocation>
</comment>
<gene>
    <name evidence="9" type="ORF">G443_004345</name>
</gene>
<evidence type="ECO:0000256" key="7">
    <source>
        <dbReference type="SAM" id="Phobius"/>
    </source>
</evidence>
<dbReference type="InterPro" id="IPR011701">
    <property type="entry name" value="MFS"/>
</dbReference>
<evidence type="ECO:0000256" key="1">
    <source>
        <dbReference type="ARBA" id="ARBA00004651"/>
    </source>
</evidence>
<dbReference type="SUPFAM" id="SSF103473">
    <property type="entry name" value="MFS general substrate transporter"/>
    <property type="match status" value="1"/>
</dbReference>
<evidence type="ECO:0000256" key="3">
    <source>
        <dbReference type="ARBA" id="ARBA00022692"/>
    </source>
</evidence>
<evidence type="ECO:0000259" key="8">
    <source>
        <dbReference type="PROSITE" id="PS50850"/>
    </source>
</evidence>
<protein>
    <submittedName>
        <fullName evidence="9">Arabinose efflux permease, MFS family</fullName>
    </submittedName>
</protein>
<feature type="transmembrane region" description="Helical" evidence="7">
    <location>
        <begin position="366"/>
        <end position="384"/>
    </location>
</feature>
<evidence type="ECO:0000256" key="4">
    <source>
        <dbReference type="ARBA" id="ARBA00022989"/>
    </source>
</evidence>
<evidence type="ECO:0000256" key="6">
    <source>
        <dbReference type="SAM" id="MobiDB-lite"/>
    </source>
</evidence>
<proteinExistence type="predicted"/>
<sequence>MTTTARLGTGQRPGVLVVLLLGSTLSVMAGAILGPVIEVLRADLAVTGTAAGLVLTAHSLAIALASPLVGWVMDRWGVRRPLVVGLLVYGLAGGAGLVVESYTQLLVTRLVFGLGAAAVFTGTTVAVLMLYQGTARDRVVGWRSTAVSMGGVLWPLIGGAAGAVSWHGPFAVYLVGVPIAIATLVVLPEVPAPARGGGGGGLVSLLRVPRLMAYCGLLLVLAMLMLVVAVFLPQRLAQVGVHNPFVVSVFSAVLAVAMSLVGLGYARIRGRLRYPAMLRVAVVGWSAGFLCLGLTDSPPLILLAVIVFGLGMGLAMPALTVLIADAAPPAARAQAASLTGTATFAGQFAAPLLFGPLMEATSIRAGFLSAAGLSVILVVGLLFLPAEARQVEAAGEPAEAASATPRGAASGEAGS</sequence>
<dbReference type="RefSeq" id="WP_081715385.1">
    <property type="nucleotide sequence ID" value="NZ_AUBJ02000001.1"/>
</dbReference>
<dbReference type="CDD" id="cd17473">
    <property type="entry name" value="MFS_arabinose_efflux_permease_like"/>
    <property type="match status" value="1"/>
</dbReference>
<dbReference type="Gene3D" id="1.20.1250.20">
    <property type="entry name" value="MFS general substrate transporter like domains"/>
    <property type="match status" value="1"/>
</dbReference>
<feature type="transmembrane region" description="Helical" evidence="7">
    <location>
        <begin position="15"/>
        <end position="37"/>
    </location>
</feature>
<feature type="transmembrane region" description="Helical" evidence="7">
    <location>
        <begin position="245"/>
        <end position="265"/>
    </location>
</feature>
<evidence type="ECO:0000256" key="2">
    <source>
        <dbReference type="ARBA" id="ARBA00022475"/>
    </source>
</evidence>
<feature type="transmembrane region" description="Helical" evidence="7">
    <location>
        <begin position="211"/>
        <end position="233"/>
    </location>
</feature>
<dbReference type="PANTHER" id="PTHR43124:SF3">
    <property type="entry name" value="CHLORAMPHENICOL EFFLUX PUMP RV0191"/>
    <property type="match status" value="1"/>
</dbReference>
<feature type="transmembrane region" description="Helical" evidence="7">
    <location>
        <begin position="277"/>
        <end position="295"/>
    </location>
</feature>
<dbReference type="InterPro" id="IPR020846">
    <property type="entry name" value="MFS_dom"/>
</dbReference>
<keyword evidence="2" id="KW-1003">Cell membrane</keyword>
<keyword evidence="3 7" id="KW-0812">Transmembrane</keyword>
<dbReference type="Proteomes" id="UP000791080">
    <property type="component" value="Unassembled WGS sequence"/>
</dbReference>
<accession>A0ABT1JNG4</accession>
<name>A0ABT1JNG4_ACTCY</name>
<keyword evidence="5 7" id="KW-0472">Membrane</keyword>
<feature type="transmembrane region" description="Helical" evidence="7">
    <location>
        <begin position="335"/>
        <end position="354"/>
    </location>
</feature>
<feature type="region of interest" description="Disordered" evidence="6">
    <location>
        <begin position="395"/>
        <end position="415"/>
    </location>
</feature>
<feature type="transmembrane region" description="Helical" evidence="7">
    <location>
        <begin position="143"/>
        <end position="164"/>
    </location>
</feature>